<keyword evidence="10" id="KW-0753">Steroid metabolism</keyword>
<dbReference type="AlphaFoldDB" id="A0A1D1VW28"/>
<dbReference type="Pfam" id="PF00288">
    <property type="entry name" value="GHMP_kinases_N"/>
    <property type="match status" value="1"/>
</dbReference>
<keyword evidence="10" id="KW-1207">Sterol metabolism</keyword>
<dbReference type="GO" id="GO:0006695">
    <property type="term" value="P:cholesterol biosynthetic process"/>
    <property type="evidence" value="ECO:0007669"/>
    <property type="project" value="TreeGrafter"/>
</dbReference>
<keyword evidence="7" id="KW-0460">Magnesium</keyword>
<keyword evidence="14" id="KW-1185">Reference proteome</keyword>
<reference evidence="13 14" key="1">
    <citation type="journal article" date="2016" name="Nat. Commun.">
        <title>Extremotolerant tardigrade genome and improved radiotolerance of human cultured cells by tardigrade-unique protein.</title>
        <authorList>
            <person name="Hashimoto T."/>
            <person name="Horikawa D.D."/>
            <person name="Saito Y."/>
            <person name="Kuwahara H."/>
            <person name="Kozuka-Hata H."/>
            <person name="Shin-I T."/>
            <person name="Minakuchi Y."/>
            <person name="Ohishi K."/>
            <person name="Motoyama A."/>
            <person name="Aizu T."/>
            <person name="Enomoto A."/>
            <person name="Kondo K."/>
            <person name="Tanaka S."/>
            <person name="Hara Y."/>
            <person name="Koshikawa S."/>
            <person name="Sagara H."/>
            <person name="Miura T."/>
            <person name="Yokobori S."/>
            <person name="Miyagawa K."/>
            <person name="Suzuki Y."/>
            <person name="Kubo T."/>
            <person name="Oyama M."/>
            <person name="Kohara Y."/>
            <person name="Fujiyama A."/>
            <person name="Arakawa K."/>
            <person name="Katayama T."/>
            <person name="Toyoda A."/>
            <person name="Kunieda T."/>
        </authorList>
    </citation>
    <scope>NUCLEOTIDE SEQUENCE [LARGE SCALE GENOMIC DNA]</scope>
    <source>
        <strain evidence="13 14">YOKOZUNA-1</strain>
    </source>
</reference>
<dbReference type="Proteomes" id="UP000186922">
    <property type="component" value="Unassembled WGS sequence"/>
</dbReference>
<name>A0A1D1VW28_RAMVA</name>
<comment type="catalytic activity">
    <reaction evidence="10">
        <text>(R)-mevalonate + ATP = (R)-5-phosphomevalonate + ADP + H(+)</text>
        <dbReference type="Rhea" id="RHEA:17065"/>
        <dbReference type="ChEBI" id="CHEBI:15378"/>
        <dbReference type="ChEBI" id="CHEBI:30616"/>
        <dbReference type="ChEBI" id="CHEBI:36464"/>
        <dbReference type="ChEBI" id="CHEBI:58146"/>
        <dbReference type="ChEBI" id="CHEBI:456216"/>
        <dbReference type="EC" id="2.7.1.36"/>
    </reaction>
</comment>
<evidence type="ECO:0000256" key="2">
    <source>
        <dbReference type="ARBA" id="ARBA00022516"/>
    </source>
</evidence>
<gene>
    <name evidence="13" type="primary">RvY_15762-1</name>
    <name evidence="13" type="synonym">RvY_15762.1</name>
    <name evidence="13" type="ORF">RvY_15762</name>
</gene>
<dbReference type="InterPro" id="IPR020568">
    <property type="entry name" value="Ribosomal_Su5_D2-typ_SF"/>
</dbReference>
<evidence type="ECO:0000256" key="1">
    <source>
        <dbReference type="ARBA" id="ARBA00022490"/>
    </source>
</evidence>
<dbReference type="InterPro" id="IPR014721">
    <property type="entry name" value="Ribsml_uS5_D2-typ_fold_subgr"/>
</dbReference>
<dbReference type="EMBL" id="BDGG01000012">
    <property type="protein sequence ID" value="GAV05667.1"/>
    <property type="molecule type" value="Genomic_DNA"/>
</dbReference>
<keyword evidence="4 10" id="KW-0547">Nucleotide-binding</keyword>
<evidence type="ECO:0007829" key="15">
    <source>
        <dbReference type="PDB" id="8TFO"/>
    </source>
</evidence>
<keyword evidence="8 10" id="KW-0443">Lipid metabolism</keyword>
<evidence type="ECO:0000259" key="12">
    <source>
        <dbReference type="Pfam" id="PF08544"/>
    </source>
</evidence>
<feature type="domain" description="GHMP kinase N-terminal" evidence="11">
    <location>
        <begin position="136"/>
        <end position="232"/>
    </location>
</feature>
<dbReference type="SUPFAM" id="SSF55060">
    <property type="entry name" value="GHMP Kinase, C-terminal domain"/>
    <property type="match status" value="1"/>
</dbReference>
<dbReference type="GO" id="GO:0004496">
    <property type="term" value="F:mevalonate kinase activity"/>
    <property type="evidence" value="ECO:0007669"/>
    <property type="project" value="UniProtKB-EC"/>
</dbReference>
<evidence type="ECO:0000256" key="10">
    <source>
        <dbReference type="RuleBase" id="RU363087"/>
    </source>
</evidence>
<dbReference type="Gene3D" id="3.30.70.890">
    <property type="entry name" value="GHMP kinase, C-terminal domain"/>
    <property type="match status" value="1"/>
</dbReference>
<protein>
    <recommendedName>
        <fullName evidence="10">Mevalonate kinase</fullName>
        <shortName evidence="10">MK</shortName>
        <ecNumber evidence="10">2.7.1.36</ecNumber>
    </recommendedName>
</protein>
<dbReference type="InterPro" id="IPR013750">
    <property type="entry name" value="GHMP_kinase_C_dom"/>
</dbReference>
<keyword evidence="1 10" id="KW-0963">Cytoplasm</keyword>
<proteinExistence type="evidence at protein level"/>
<evidence type="ECO:0000256" key="7">
    <source>
        <dbReference type="ARBA" id="ARBA00022842"/>
    </source>
</evidence>
<evidence type="ECO:0000313" key="13">
    <source>
        <dbReference type="EMBL" id="GAV05667.1"/>
    </source>
</evidence>
<dbReference type="SUPFAM" id="SSF54211">
    <property type="entry name" value="Ribosomal protein S5 domain 2-like"/>
    <property type="match status" value="1"/>
</dbReference>
<dbReference type="PANTHER" id="PTHR43290">
    <property type="entry name" value="MEVALONATE KINASE"/>
    <property type="match status" value="1"/>
</dbReference>
<dbReference type="NCBIfam" id="TIGR00549">
    <property type="entry name" value="mevalon_kin"/>
    <property type="match status" value="1"/>
</dbReference>
<dbReference type="GO" id="GO:0046872">
    <property type="term" value="F:metal ion binding"/>
    <property type="evidence" value="ECO:0007669"/>
    <property type="project" value="UniProtKB-KW"/>
</dbReference>
<comment type="pathway">
    <text evidence="9 10">Isoprenoid biosynthesis; isopentenyl diphosphate biosynthesis via mevalonate pathway; isopentenyl diphosphate from (R)-mevalonate: step 1/3.</text>
</comment>
<organism evidence="13 14">
    <name type="scientific">Ramazzottius varieornatus</name>
    <name type="common">Water bear</name>
    <name type="synonym">Tardigrade</name>
    <dbReference type="NCBI Taxonomy" id="947166"/>
    <lineage>
        <taxon>Eukaryota</taxon>
        <taxon>Metazoa</taxon>
        <taxon>Ecdysozoa</taxon>
        <taxon>Tardigrada</taxon>
        <taxon>Eutardigrada</taxon>
        <taxon>Parachela</taxon>
        <taxon>Hypsibioidea</taxon>
        <taxon>Ramazzottiidae</taxon>
        <taxon>Ramazzottius</taxon>
    </lineage>
</organism>
<feature type="disulfide bond" evidence="15">
    <location>
        <begin position="183"/>
        <end position="188"/>
    </location>
</feature>
<sequence length="405" mass="44036">MSNLRHLRVSAPGKIILHGEHAVVYQKTAVALSLGLRTRLDLTETTDGRISIIMDKFLQHTSWSVEELSKIIDKVKIDANNPETELDQELVEDLRMMTSGHHYQNGDGPAVGNPQAYSTQSVALVGFLYILVKLCKFSGKQRPPSIQISISSDIAISAGLGSSAAFAVCLSASLLSYLGIIVCDRKNCADVDGKLVPSADQLALINHWAFMVEKIVHGSASGVDNAVSTYGGSIKYRNNELTRIGSGLKLDVLIVDTHVQRDTKKMLDIVRHRRKLYPAITNPVLEAIDGISETSSKILQHGDGLPTGEEYEVIADLVRMNQNLLSTLGVSHPKLDVICETASRFGQAGKLTGAGGGGCAIVVLDPDMRQFEHLRESIIAEYRRMEFKPHLAELGGPGVLFHPVP</sequence>
<evidence type="ECO:0000256" key="5">
    <source>
        <dbReference type="ARBA" id="ARBA00022777"/>
    </source>
</evidence>
<comment type="caution">
    <text evidence="13">The sequence shown here is derived from an EMBL/GenBank/DDBJ whole genome shotgun (WGS) entry which is preliminary data.</text>
</comment>
<dbReference type="STRING" id="947166.A0A1D1VW28"/>
<keyword evidence="6 10" id="KW-0067">ATP-binding</keyword>
<dbReference type="UniPathway" id="UPA00057">
    <property type="reaction ID" value="UER00098"/>
</dbReference>
<feature type="binding site" evidence="15">
    <location>
        <position position="323"/>
    </location>
    <ligand>
        <name>Ca(2+)</name>
        <dbReference type="ChEBI" id="CHEBI:29108"/>
    </ligand>
</feature>
<keyword evidence="2 10" id="KW-0444">Lipid biosynthesis</keyword>
<dbReference type="GO" id="GO:0005829">
    <property type="term" value="C:cytosol"/>
    <property type="evidence" value="ECO:0007669"/>
    <property type="project" value="TreeGrafter"/>
</dbReference>
<evidence type="ECO:0000256" key="8">
    <source>
        <dbReference type="ARBA" id="ARBA00023098"/>
    </source>
</evidence>
<dbReference type="SMR" id="A0A1D1VW28"/>
<keyword evidence="15" id="KW-0106">Calcium</keyword>
<evidence type="ECO:0000256" key="9">
    <source>
        <dbReference type="ARBA" id="ARBA00029438"/>
    </source>
</evidence>
<feature type="domain" description="GHMP kinase C-terminal" evidence="12">
    <location>
        <begin position="314"/>
        <end position="367"/>
    </location>
</feature>
<dbReference type="InterPro" id="IPR036554">
    <property type="entry name" value="GHMP_kinase_C_sf"/>
</dbReference>
<keyword evidence="3 10" id="KW-0808">Transferase</keyword>
<dbReference type="InterPro" id="IPR006205">
    <property type="entry name" value="Mev_gal_kin"/>
</dbReference>
<dbReference type="Pfam" id="PF08544">
    <property type="entry name" value="GHMP_kinases_C"/>
    <property type="match status" value="1"/>
</dbReference>
<reference evidence="15" key="2">
    <citation type="journal article" date="2024" name="Acta Crystallogr. D Struct. Biol.">
        <title>Characterization of novel mevalonate kinases from the tardigrade Ramazzottius varieornatus and the psychrophilic archaeon Methanococcoides burtonii.</title>
        <authorList>
            <person name="Esquirol L."/>
            <person name="Newman J."/>
            <person name="Nebl T."/>
            <person name="Scott C."/>
            <person name="Vickers C."/>
            <person name="Sainsbury F."/>
            <person name="Peat T.S."/>
        </authorList>
    </citation>
    <scope>X-RAY CRYSTALLOGRAPHY (2.00 ANGSTROMS) IN COMPLEX WITH CA(2+)</scope>
    <scope>DISULFIDE BONDS</scope>
</reference>
<evidence type="ECO:0000256" key="6">
    <source>
        <dbReference type="ARBA" id="ARBA00022840"/>
    </source>
</evidence>
<dbReference type="PRINTS" id="PR00959">
    <property type="entry name" value="MEVGALKINASE"/>
</dbReference>
<dbReference type="Gene3D" id="3.30.230.10">
    <property type="match status" value="1"/>
</dbReference>
<dbReference type="PANTHER" id="PTHR43290:SF2">
    <property type="entry name" value="MEVALONATE KINASE"/>
    <property type="match status" value="1"/>
</dbReference>
<keyword evidence="10" id="KW-0752">Steroid biosynthesis</keyword>
<evidence type="ECO:0000259" key="11">
    <source>
        <dbReference type="Pfam" id="PF00288"/>
    </source>
</evidence>
<dbReference type="EC" id="2.7.1.36" evidence="10"/>
<dbReference type="GO" id="GO:0019287">
    <property type="term" value="P:isopentenyl diphosphate biosynthetic process, mevalonate pathway"/>
    <property type="evidence" value="ECO:0007669"/>
    <property type="project" value="UniProtKB-UniPathway"/>
</dbReference>
<dbReference type="OrthoDB" id="1652964at2759"/>
<evidence type="ECO:0000256" key="3">
    <source>
        <dbReference type="ARBA" id="ARBA00022679"/>
    </source>
</evidence>
<keyword evidence="15" id="KW-0002">3D-structure</keyword>
<comment type="subcellular location">
    <subcellularLocation>
        <location evidence="10">Cytoplasm</location>
    </subcellularLocation>
</comment>
<dbReference type="GO" id="GO:0005524">
    <property type="term" value="F:ATP binding"/>
    <property type="evidence" value="ECO:0007669"/>
    <property type="project" value="UniProtKB-KW"/>
</dbReference>
<evidence type="ECO:0000313" key="14">
    <source>
        <dbReference type="Proteomes" id="UP000186922"/>
    </source>
</evidence>
<dbReference type="InterPro" id="IPR006204">
    <property type="entry name" value="GHMP_kinase_N_dom"/>
</dbReference>
<keyword evidence="5 10" id="KW-0418">Kinase</keyword>
<accession>A0A1D1VW28</accession>
<comment type="similarity">
    <text evidence="10">Belongs to the GHMP kinase family. Mevalonate kinase subfamily.</text>
</comment>
<evidence type="ECO:0000256" key="4">
    <source>
        <dbReference type="ARBA" id="ARBA00022741"/>
    </source>
</evidence>
<keyword evidence="15" id="KW-0479">Metal-binding</keyword>
<keyword evidence="10" id="KW-0756">Sterol biosynthesis</keyword>
<dbReference type="PDB" id="8TFO">
    <property type="method" value="X-ray"/>
    <property type="resolution" value="2.00 A"/>
    <property type="chains" value="A/B=1-405"/>
</dbReference>